<dbReference type="AlphaFoldDB" id="A0A392PBL1"/>
<keyword evidence="3" id="KW-0853">WD repeat</keyword>
<reference evidence="6 7" key="1">
    <citation type="journal article" date="2018" name="Front. Plant Sci.">
        <title>Red Clover (Trifolium pratense) and Zigzag Clover (T. medium) - A Picture of Genomic Similarities and Differences.</title>
        <authorList>
            <person name="Dluhosova J."/>
            <person name="Istvanek J."/>
            <person name="Nedelnik J."/>
            <person name="Repkova J."/>
        </authorList>
    </citation>
    <scope>NUCLEOTIDE SEQUENCE [LARGE SCALE GENOMIC DNA]</scope>
    <source>
        <strain evidence="7">cv. 10/8</strain>
        <tissue evidence="6">Leaf</tissue>
    </source>
</reference>
<name>A0A392PBL1_9FABA</name>
<evidence type="ECO:0000256" key="4">
    <source>
        <dbReference type="ARBA" id="ARBA00022737"/>
    </source>
</evidence>
<dbReference type="PANTHER" id="PTHR10709:SF2">
    <property type="entry name" value="ACTIN-RELATED PROTEIN 2_3 COMPLEX SUBUNIT"/>
    <property type="match status" value="1"/>
</dbReference>
<dbReference type="InterPro" id="IPR015943">
    <property type="entry name" value="WD40/YVTN_repeat-like_dom_sf"/>
</dbReference>
<dbReference type="GO" id="GO:0005737">
    <property type="term" value="C:cytoplasm"/>
    <property type="evidence" value="ECO:0007669"/>
    <property type="project" value="UniProtKB-SubCell"/>
</dbReference>
<keyword evidence="4" id="KW-0677">Repeat</keyword>
<feature type="non-terminal residue" evidence="6">
    <location>
        <position position="1"/>
    </location>
</feature>
<protein>
    <submittedName>
        <fullName evidence="6">Actin-related protein 2/3 complex subunit 1-like</fullName>
    </submittedName>
</protein>
<dbReference type="EMBL" id="LXQA010068388">
    <property type="protein sequence ID" value="MCI08265.1"/>
    <property type="molecule type" value="Genomic_DNA"/>
</dbReference>
<dbReference type="Proteomes" id="UP000265520">
    <property type="component" value="Unassembled WGS sequence"/>
</dbReference>
<proteinExistence type="predicted"/>
<organism evidence="6 7">
    <name type="scientific">Trifolium medium</name>
    <dbReference type="NCBI Taxonomy" id="97028"/>
    <lineage>
        <taxon>Eukaryota</taxon>
        <taxon>Viridiplantae</taxon>
        <taxon>Streptophyta</taxon>
        <taxon>Embryophyta</taxon>
        <taxon>Tracheophyta</taxon>
        <taxon>Spermatophyta</taxon>
        <taxon>Magnoliopsida</taxon>
        <taxon>eudicotyledons</taxon>
        <taxon>Gunneridae</taxon>
        <taxon>Pentapetalae</taxon>
        <taxon>rosids</taxon>
        <taxon>fabids</taxon>
        <taxon>Fabales</taxon>
        <taxon>Fabaceae</taxon>
        <taxon>Papilionoideae</taxon>
        <taxon>50 kb inversion clade</taxon>
        <taxon>NPAAA clade</taxon>
        <taxon>Hologalegina</taxon>
        <taxon>IRL clade</taxon>
        <taxon>Trifolieae</taxon>
        <taxon>Trifolium</taxon>
    </lineage>
</organism>
<keyword evidence="5" id="KW-0206">Cytoskeleton</keyword>
<comment type="caution">
    <text evidence="6">The sequence shown here is derived from an EMBL/GenBank/DDBJ whole genome shotgun (WGS) entry which is preliminary data.</text>
</comment>
<accession>A0A392PBL1</accession>
<dbReference type="InterPro" id="IPR017383">
    <property type="entry name" value="ARPC1"/>
</dbReference>
<keyword evidence="2" id="KW-0963">Cytoplasm</keyword>
<sequence length="43" mass="4970">CSPRYVWNLEGSEWVPTLVILRLNRAALCVQWSPKGMKHIVMS</sequence>
<evidence type="ECO:0000256" key="5">
    <source>
        <dbReference type="ARBA" id="ARBA00023212"/>
    </source>
</evidence>
<dbReference type="GO" id="GO:0034314">
    <property type="term" value="P:Arp2/3 complex-mediated actin nucleation"/>
    <property type="evidence" value="ECO:0007669"/>
    <property type="project" value="InterPro"/>
</dbReference>
<dbReference type="Gene3D" id="2.130.10.10">
    <property type="entry name" value="YVTN repeat-like/Quinoprotein amine dehydrogenase"/>
    <property type="match status" value="1"/>
</dbReference>
<evidence type="ECO:0000256" key="3">
    <source>
        <dbReference type="ARBA" id="ARBA00022574"/>
    </source>
</evidence>
<dbReference type="PANTHER" id="PTHR10709">
    <property type="entry name" value="ACTIN-RELATED PROTEIN 2/3 COMPLEX SUBUNIT 1"/>
    <property type="match status" value="1"/>
</dbReference>
<dbReference type="GO" id="GO:0005885">
    <property type="term" value="C:Arp2/3 protein complex"/>
    <property type="evidence" value="ECO:0007669"/>
    <property type="project" value="InterPro"/>
</dbReference>
<evidence type="ECO:0000256" key="1">
    <source>
        <dbReference type="ARBA" id="ARBA00004496"/>
    </source>
</evidence>
<evidence type="ECO:0000313" key="6">
    <source>
        <dbReference type="EMBL" id="MCI08265.1"/>
    </source>
</evidence>
<evidence type="ECO:0000313" key="7">
    <source>
        <dbReference type="Proteomes" id="UP000265520"/>
    </source>
</evidence>
<keyword evidence="7" id="KW-1185">Reference proteome</keyword>
<comment type="subcellular location">
    <subcellularLocation>
        <location evidence="1">Cytoplasm</location>
    </subcellularLocation>
</comment>
<dbReference type="GO" id="GO:0051015">
    <property type="term" value="F:actin filament binding"/>
    <property type="evidence" value="ECO:0007669"/>
    <property type="project" value="TreeGrafter"/>
</dbReference>
<evidence type="ECO:0000256" key="2">
    <source>
        <dbReference type="ARBA" id="ARBA00022490"/>
    </source>
</evidence>